<keyword evidence="6 12" id="KW-0863">Zinc-finger</keyword>
<dbReference type="FunFam" id="3.30.160.60:FF:000100">
    <property type="entry name" value="Zinc finger 45-like"/>
    <property type="match status" value="2"/>
</dbReference>
<evidence type="ECO:0000256" key="12">
    <source>
        <dbReference type="PROSITE-ProRule" id="PRU00042"/>
    </source>
</evidence>
<evidence type="ECO:0000259" key="15">
    <source>
        <dbReference type="PROSITE" id="PS50804"/>
    </source>
</evidence>
<comment type="subcellular location">
    <subcellularLocation>
        <location evidence="2">Nucleus</location>
    </subcellularLocation>
</comment>
<dbReference type="Gene3D" id="3.30.160.60">
    <property type="entry name" value="Classic Zinc Finger"/>
    <property type="match status" value="9"/>
</dbReference>
<feature type="domain" description="C2H2-type" evidence="14">
    <location>
        <begin position="454"/>
        <end position="481"/>
    </location>
</feature>
<dbReference type="OrthoDB" id="9046266at2759"/>
<evidence type="ECO:0000313" key="17">
    <source>
        <dbReference type="Proteomes" id="UP000001646"/>
    </source>
</evidence>
<feature type="domain" description="C2H2-type" evidence="14">
    <location>
        <begin position="551"/>
        <end position="578"/>
    </location>
</feature>
<evidence type="ECO:0000313" key="16">
    <source>
        <dbReference type="Ensembl" id="ENSACAP00000033687.1"/>
    </source>
</evidence>
<evidence type="ECO:0000256" key="11">
    <source>
        <dbReference type="ARBA" id="ARBA00023242"/>
    </source>
</evidence>
<feature type="domain" description="C2H2-type" evidence="14">
    <location>
        <begin position="888"/>
        <end position="916"/>
    </location>
</feature>
<name>A0A803TEP7_ANOCA</name>
<dbReference type="SMART" id="SM00431">
    <property type="entry name" value="SCAN"/>
    <property type="match status" value="1"/>
</dbReference>
<keyword evidence="5" id="KW-0677">Repeat</keyword>
<evidence type="ECO:0000256" key="13">
    <source>
        <dbReference type="SAM" id="MobiDB-lite"/>
    </source>
</evidence>
<reference evidence="16" key="2">
    <citation type="submission" date="2025-08" db="UniProtKB">
        <authorList>
            <consortium name="Ensembl"/>
        </authorList>
    </citation>
    <scope>IDENTIFICATION</scope>
</reference>
<feature type="region of interest" description="Disordered" evidence="13">
    <location>
        <begin position="356"/>
        <end position="448"/>
    </location>
</feature>
<dbReference type="FunFam" id="3.30.160.60:FF:001116">
    <property type="entry name" value="Zinc finger protein 562"/>
    <property type="match status" value="1"/>
</dbReference>
<feature type="domain" description="C2H2-type" evidence="14">
    <location>
        <begin position="790"/>
        <end position="817"/>
    </location>
</feature>
<dbReference type="RefSeq" id="XP_008103982.1">
    <property type="nucleotide sequence ID" value="XM_008105775.3"/>
</dbReference>
<dbReference type="SUPFAM" id="SSF47353">
    <property type="entry name" value="Retrovirus capsid dimerization domain-like"/>
    <property type="match status" value="1"/>
</dbReference>
<evidence type="ECO:0000256" key="4">
    <source>
        <dbReference type="ARBA" id="ARBA00022723"/>
    </source>
</evidence>
<dbReference type="FunFam" id="3.30.160.60:FF:001009">
    <property type="entry name" value="Zinc finger protein 26"/>
    <property type="match status" value="1"/>
</dbReference>
<evidence type="ECO:0000256" key="6">
    <source>
        <dbReference type="ARBA" id="ARBA00022771"/>
    </source>
</evidence>
<dbReference type="InterPro" id="IPR038269">
    <property type="entry name" value="SCAN_sf"/>
</dbReference>
<feature type="compositionally biased region" description="Polar residues" evidence="13">
    <location>
        <begin position="433"/>
        <end position="443"/>
    </location>
</feature>
<dbReference type="FunFam" id="3.30.160.60:FF:000176">
    <property type="entry name" value="zinc finger protein 70"/>
    <property type="match status" value="1"/>
</dbReference>
<evidence type="ECO:0000256" key="7">
    <source>
        <dbReference type="ARBA" id="ARBA00022833"/>
    </source>
</evidence>
<dbReference type="PROSITE" id="PS00028">
    <property type="entry name" value="ZINC_FINGER_C2H2_1"/>
    <property type="match status" value="7"/>
</dbReference>
<protein>
    <submittedName>
        <fullName evidence="16">Uncharacterized protein</fullName>
    </submittedName>
</protein>
<dbReference type="FunFam" id="3.30.160.60:FF:001385">
    <property type="entry name" value="zinc finger protein 774"/>
    <property type="match status" value="1"/>
</dbReference>
<proteinExistence type="inferred from homology"/>
<evidence type="ECO:0000259" key="14">
    <source>
        <dbReference type="PROSITE" id="PS50157"/>
    </source>
</evidence>
<dbReference type="InParanoid" id="A0A803TEP7"/>
<dbReference type="SMART" id="SM00355">
    <property type="entry name" value="ZnF_C2H2"/>
    <property type="match status" value="13"/>
</dbReference>
<evidence type="ECO:0000256" key="9">
    <source>
        <dbReference type="ARBA" id="ARBA00023125"/>
    </source>
</evidence>
<dbReference type="PROSITE" id="PS50804">
    <property type="entry name" value="SCAN_BOX"/>
    <property type="match status" value="1"/>
</dbReference>
<dbReference type="GeneID" id="103278086"/>
<dbReference type="InterPro" id="IPR003309">
    <property type="entry name" value="SCAN_dom"/>
</dbReference>
<dbReference type="PROSITE" id="PS50157">
    <property type="entry name" value="ZINC_FINGER_C2H2_2"/>
    <property type="match status" value="13"/>
</dbReference>
<feature type="compositionally biased region" description="Polar residues" evidence="13">
    <location>
        <begin position="407"/>
        <end position="425"/>
    </location>
</feature>
<dbReference type="AlphaFoldDB" id="A0A803TEP7"/>
<feature type="domain" description="C2H2-type" evidence="14">
    <location>
        <begin position="818"/>
        <end position="847"/>
    </location>
</feature>
<organism evidence="16 17">
    <name type="scientific">Anolis carolinensis</name>
    <name type="common">Green anole</name>
    <name type="synonym">American chameleon</name>
    <dbReference type="NCBI Taxonomy" id="28377"/>
    <lineage>
        <taxon>Eukaryota</taxon>
        <taxon>Metazoa</taxon>
        <taxon>Chordata</taxon>
        <taxon>Craniata</taxon>
        <taxon>Vertebrata</taxon>
        <taxon>Euteleostomi</taxon>
        <taxon>Lepidosauria</taxon>
        <taxon>Squamata</taxon>
        <taxon>Bifurcata</taxon>
        <taxon>Unidentata</taxon>
        <taxon>Episquamata</taxon>
        <taxon>Toxicofera</taxon>
        <taxon>Iguania</taxon>
        <taxon>Dactyloidae</taxon>
        <taxon>Anolis</taxon>
    </lineage>
</organism>
<evidence type="ECO:0000256" key="8">
    <source>
        <dbReference type="ARBA" id="ARBA00023015"/>
    </source>
</evidence>
<reference evidence="16" key="3">
    <citation type="submission" date="2025-09" db="UniProtKB">
        <authorList>
            <consortium name="Ensembl"/>
        </authorList>
    </citation>
    <scope>IDENTIFICATION</scope>
</reference>
<gene>
    <name evidence="16" type="primary">LOC103278086</name>
</gene>
<dbReference type="CDD" id="cd07936">
    <property type="entry name" value="SCAN"/>
    <property type="match status" value="1"/>
</dbReference>
<dbReference type="Proteomes" id="UP000001646">
    <property type="component" value="Chromosome 2"/>
</dbReference>
<dbReference type="GO" id="GO:0005634">
    <property type="term" value="C:nucleus"/>
    <property type="evidence" value="ECO:0007669"/>
    <property type="project" value="UniProtKB-SubCell"/>
</dbReference>
<evidence type="ECO:0000256" key="1">
    <source>
        <dbReference type="ARBA" id="ARBA00003767"/>
    </source>
</evidence>
<dbReference type="GO" id="GO:0006357">
    <property type="term" value="P:regulation of transcription by RNA polymerase II"/>
    <property type="evidence" value="ECO:0000318"/>
    <property type="project" value="GO_Central"/>
</dbReference>
<reference evidence="16 17" key="1">
    <citation type="submission" date="2009-12" db="EMBL/GenBank/DDBJ databases">
        <title>The Genome Sequence of Anolis carolinensis (Green Anole Lizard).</title>
        <authorList>
            <consortium name="The Genome Sequencing Platform"/>
            <person name="Di Palma F."/>
            <person name="Alfoldi J."/>
            <person name="Heiman D."/>
            <person name="Young S."/>
            <person name="Grabherr M."/>
            <person name="Johnson J."/>
            <person name="Lander E.S."/>
            <person name="Lindblad-Toh K."/>
        </authorList>
    </citation>
    <scope>NUCLEOTIDE SEQUENCE [LARGE SCALE GENOMIC DNA]</scope>
    <source>
        <strain evidence="16 17">JBL SC #1</strain>
    </source>
</reference>
<dbReference type="Pfam" id="PF00096">
    <property type="entry name" value="zf-C2H2"/>
    <property type="match status" value="5"/>
</dbReference>
<sequence>MEKSLEGSGKVPRIVQVMCFNGVPRQVTQPPSVTLPPQWDTQMLEFLKNSQTEGGNPPLTDAVPWDDAKTFLSAFEQVAEVCQWPKEEWVGRLLPGLRGGVEQFFCRMSPQDRQDYQKVKATLLRADNFRMELKRQHFRQCTYQELEGPRRVYSQLQELCRQWLKPEKHSKEQIVELIIQEQLLGMLPLEVRRFVQDCAPEDCVQTVALAETFLLARQQTSQPWNWQAPMPGMSTNTMMAAASGMSTNTVVSAASQLQRCAEASQKANGETNLIAKTMPPARSSDVVPPPQVQEGTGIGLMKEPVKVKEEPDFDLRPTCSEFVRDVTSVGSSSTASVLTQEGFFTPALQTIPQPVQQEPIFPPKSDHEQPIPNTPLGNIMLSGIKTEDNQDSGSDTDVSFEFPPEDSSWSDMVQNTEKNQGSSETNPPPQVPQEETSSQIQQKNGRRCPPVKKHLCSECGHACYYLSDLLKHMKKHSKELYKCSQCGKGFKAKATLTAHEKTHAAPDNSSSTNLAEDQTEGGYICCECGISKATELGLTEHMKVHTYDKHFQCEICGEVFKLKASLMKHQMLHNNVKRIVTLKGGNDPPVRQGVKTLRVVLTKLGSRTGKLHKCNECGYGFDKATQLTNHMRSHTRQRPYKCNDCGRSFRWLSSLQQHSEVICPKRHQVTQTVEKQIKEEVFLNRDIKLEDEELMDEAAAAAAIEPMSHQAGKAPFMGHLQQTPMPQQQAAPVSVAECDVTLTDEEELINLLQQGGSKLSHLPGKAKTGRHPKNMELPKTSRYDKPEKKHQCPDCDYRAYYLSELERHRKRHNYSNPYRCQTCGKTFGKKSALNNHYKKVALCQENSAKRIPVGPGDKKHTCPKCGHKTYKLSTLLVHMRTHGGENPYRCQQCGQTFSFHTDLMRHETLSHNLESSSSSRKPYFFKHMTKHIADNMKPTEVNEENLLLNNPNNTLVIQQDAPVIAMIRDRWRYEKPEQQLQDDDDDDPDPVETSEEVTVEAKEDVAEKKAAFRAILGKFAYCKTTESDQTEPSTNEAAPAEAKPSYKCLTCGQTFEMKIDLTLHENTHVLPKPVESRERQPDFSLWSKNLLKYHLGQTRPKPHPCCDCGKEFYCRDNLVIHLKTHGFENIYECGECDEVFVQQEELVRHKRCHGEQEP</sequence>
<accession>A0A803TEP7</accession>
<keyword evidence="11" id="KW-0539">Nucleus</keyword>
<evidence type="ECO:0000256" key="10">
    <source>
        <dbReference type="ARBA" id="ARBA00023163"/>
    </source>
</evidence>
<dbReference type="Gene3D" id="1.10.4020.10">
    <property type="entry name" value="DNA breaking-rejoining enzymes"/>
    <property type="match status" value="1"/>
</dbReference>
<feature type="domain" description="C2H2-type" evidence="14">
    <location>
        <begin position="640"/>
        <end position="672"/>
    </location>
</feature>
<dbReference type="PANTHER" id="PTHR24408">
    <property type="entry name" value="ZINC FINGER PROTEIN"/>
    <property type="match status" value="1"/>
</dbReference>
<feature type="domain" description="C2H2-type" evidence="14">
    <location>
        <begin position="523"/>
        <end position="550"/>
    </location>
</feature>
<feature type="domain" description="C2H2-type" evidence="14">
    <location>
        <begin position="481"/>
        <end position="508"/>
    </location>
</feature>
<keyword evidence="8" id="KW-0805">Transcription regulation</keyword>
<feature type="domain" description="C2H2-type" evidence="14">
    <location>
        <begin position="1103"/>
        <end position="1130"/>
    </location>
</feature>
<keyword evidence="9" id="KW-0238">DNA-binding</keyword>
<dbReference type="Pfam" id="PF02023">
    <property type="entry name" value="SCAN"/>
    <property type="match status" value="1"/>
</dbReference>
<dbReference type="PANTHER" id="PTHR24408:SF34">
    <property type="entry name" value="ZINC FINGER PROTEIN 672-RELATED"/>
    <property type="match status" value="1"/>
</dbReference>
<evidence type="ECO:0000256" key="5">
    <source>
        <dbReference type="ARBA" id="ARBA00022737"/>
    </source>
</evidence>
<comment type="function">
    <text evidence="1">May be involved in transcriptional regulation.</text>
</comment>
<feature type="compositionally biased region" description="Basic and acidic residues" evidence="13">
    <location>
        <begin position="773"/>
        <end position="788"/>
    </location>
</feature>
<dbReference type="GO" id="GO:0000978">
    <property type="term" value="F:RNA polymerase II cis-regulatory region sequence-specific DNA binding"/>
    <property type="evidence" value="ECO:0000318"/>
    <property type="project" value="GO_Central"/>
</dbReference>
<evidence type="ECO:0000256" key="2">
    <source>
        <dbReference type="ARBA" id="ARBA00004123"/>
    </source>
</evidence>
<dbReference type="GO" id="GO:0008270">
    <property type="term" value="F:zinc ion binding"/>
    <property type="evidence" value="ECO:0007669"/>
    <property type="project" value="UniProtKB-KW"/>
</dbReference>
<keyword evidence="4" id="KW-0479">Metal-binding</keyword>
<keyword evidence="10" id="KW-0804">Transcription</keyword>
<comment type="similarity">
    <text evidence="3">Belongs to the krueppel C2H2-type zinc-finger protein family.</text>
</comment>
<dbReference type="GeneTree" id="ENSGT00940000162287"/>
<feature type="domain" description="C2H2-type" evidence="14">
    <location>
        <begin position="612"/>
        <end position="639"/>
    </location>
</feature>
<feature type="domain" description="C2H2-type" evidence="14">
    <location>
        <begin position="1046"/>
        <end position="1073"/>
    </location>
</feature>
<dbReference type="SUPFAM" id="SSF57667">
    <property type="entry name" value="beta-beta-alpha zinc fingers"/>
    <property type="match status" value="6"/>
</dbReference>
<feature type="domain" description="SCAN box" evidence="15">
    <location>
        <begin position="135"/>
        <end position="213"/>
    </location>
</feature>
<feature type="domain" description="C2H2-type" evidence="14">
    <location>
        <begin position="1131"/>
        <end position="1158"/>
    </location>
</feature>
<dbReference type="GO" id="GO:0000981">
    <property type="term" value="F:DNA-binding transcription factor activity, RNA polymerase II-specific"/>
    <property type="evidence" value="ECO:0000318"/>
    <property type="project" value="GO_Central"/>
</dbReference>
<dbReference type="InterPro" id="IPR013087">
    <property type="entry name" value="Znf_C2H2_type"/>
</dbReference>
<feature type="compositionally biased region" description="Acidic residues" evidence="13">
    <location>
        <begin position="980"/>
        <end position="998"/>
    </location>
</feature>
<dbReference type="InterPro" id="IPR036236">
    <property type="entry name" value="Znf_C2H2_sf"/>
</dbReference>
<dbReference type="Ensembl" id="ENSACAT00000036576.1">
    <property type="protein sequence ID" value="ENSACAP00000033687.1"/>
    <property type="gene ID" value="ENSACAG00000039848.1"/>
</dbReference>
<evidence type="ECO:0000256" key="3">
    <source>
        <dbReference type="ARBA" id="ARBA00006991"/>
    </source>
</evidence>
<keyword evidence="17" id="KW-1185">Reference proteome</keyword>
<dbReference type="KEGG" id="acs:103278086"/>
<feature type="domain" description="C2H2-type" evidence="14">
    <location>
        <begin position="860"/>
        <end position="887"/>
    </location>
</feature>
<feature type="region of interest" description="Disordered" evidence="13">
    <location>
        <begin position="759"/>
        <end position="788"/>
    </location>
</feature>
<feature type="region of interest" description="Disordered" evidence="13">
    <location>
        <begin position="976"/>
        <end position="1000"/>
    </location>
</feature>
<keyword evidence="7" id="KW-0862">Zinc</keyword>